<proteinExistence type="inferred from homology"/>
<comment type="caution">
    <text evidence="5">The sequence shown here is derived from an EMBL/GenBank/DDBJ whole genome shotgun (WGS) entry which is preliminary data.</text>
</comment>
<accession>A0A4Q5IV44</accession>
<dbReference type="OrthoDB" id="9778515at2"/>
<dbReference type="AlphaFoldDB" id="A0A4Q5IV44"/>
<dbReference type="InterPro" id="IPR029062">
    <property type="entry name" value="Class_I_gatase-like"/>
</dbReference>
<dbReference type="GO" id="GO:0006508">
    <property type="term" value="P:proteolysis"/>
    <property type="evidence" value="ECO:0007669"/>
    <property type="project" value="UniProtKB-KW"/>
</dbReference>
<dbReference type="Proteomes" id="UP000291189">
    <property type="component" value="Unassembled WGS sequence"/>
</dbReference>
<dbReference type="CDD" id="cd03146">
    <property type="entry name" value="GAT1_Peptidase_E"/>
    <property type="match status" value="1"/>
</dbReference>
<dbReference type="Pfam" id="PF03575">
    <property type="entry name" value="Peptidase_S51"/>
    <property type="match status" value="1"/>
</dbReference>
<organism evidence="5 6">
    <name type="scientific">Nocardioides iriomotensis</name>
    <dbReference type="NCBI Taxonomy" id="715784"/>
    <lineage>
        <taxon>Bacteria</taxon>
        <taxon>Bacillati</taxon>
        <taxon>Actinomycetota</taxon>
        <taxon>Actinomycetes</taxon>
        <taxon>Propionibacteriales</taxon>
        <taxon>Nocardioidaceae</taxon>
        <taxon>Nocardioides</taxon>
    </lineage>
</organism>
<dbReference type="EMBL" id="SDPU01000038">
    <property type="protein sequence ID" value="RYU08769.1"/>
    <property type="molecule type" value="Genomic_DNA"/>
</dbReference>
<keyword evidence="6" id="KW-1185">Reference proteome</keyword>
<evidence type="ECO:0000256" key="4">
    <source>
        <dbReference type="ARBA" id="ARBA00022825"/>
    </source>
</evidence>
<name>A0A4Q5IV44_9ACTN</name>
<dbReference type="GO" id="GO:0008236">
    <property type="term" value="F:serine-type peptidase activity"/>
    <property type="evidence" value="ECO:0007669"/>
    <property type="project" value="UniProtKB-KW"/>
</dbReference>
<evidence type="ECO:0000256" key="2">
    <source>
        <dbReference type="ARBA" id="ARBA00022670"/>
    </source>
</evidence>
<evidence type="ECO:0000256" key="1">
    <source>
        <dbReference type="ARBA" id="ARBA00006534"/>
    </source>
</evidence>
<gene>
    <name evidence="5" type="ORF">ETU37_22735</name>
</gene>
<keyword evidence="3" id="KW-0378">Hydrolase</keyword>
<comment type="similarity">
    <text evidence="1">Belongs to the peptidase S51 family.</text>
</comment>
<dbReference type="PANTHER" id="PTHR20842:SF0">
    <property type="entry name" value="ALPHA-ASPARTYL DIPEPTIDASE"/>
    <property type="match status" value="1"/>
</dbReference>
<protein>
    <submittedName>
        <fullName evidence="5">Peptidase E</fullName>
    </submittedName>
</protein>
<dbReference type="InterPro" id="IPR005320">
    <property type="entry name" value="Peptidase_S51"/>
</dbReference>
<evidence type="ECO:0000313" key="6">
    <source>
        <dbReference type="Proteomes" id="UP000291189"/>
    </source>
</evidence>
<dbReference type="SUPFAM" id="SSF52317">
    <property type="entry name" value="Class I glutamine amidotransferase-like"/>
    <property type="match status" value="1"/>
</dbReference>
<evidence type="ECO:0000313" key="5">
    <source>
        <dbReference type="EMBL" id="RYU08769.1"/>
    </source>
</evidence>
<dbReference type="PANTHER" id="PTHR20842">
    <property type="entry name" value="PROTEASE S51 ALPHA-ASPARTYL DIPEPTIDASE"/>
    <property type="match status" value="1"/>
</dbReference>
<evidence type="ECO:0000256" key="3">
    <source>
        <dbReference type="ARBA" id="ARBA00022801"/>
    </source>
</evidence>
<keyword evidence="4" id="KW-0720">Serine protease</keyword>
<dbReference type="RefSeq" id="WP_129989750.1">
    <property type="nucleotide sequence ID" value="NZ_SDPU01000038.1"/>
</dbReference>
<sequence length="251" mass="26613">MVRRRIFALGGGGFSMEPDNPALDDYLLSLVRDPGRRPKVCFVPTASGDAADYVRTFEEAFAGRADTSVLRLFTREQADLRSFLLPQDVVYVGGGSTANLLAVWRLHGLPEILAEAADRGTVLAGISAGMNCWFEASVTDSFGPGLAPLRDGLGFVPGSSCPHYDGEELRAGTYRALVAEGFPGGYAADDGCGLLFEDGELTDVVASRPGADGYRVELVDGRVVETPLEATYLGGYRGGYSEPPSSSDTLS</sequence>
<dbReference type="Gene3D" id="3.40.50.880">
    <property type="match status" value="1"/>
</dbReference>
<reference evidence="5 6" key="1">
    <citation type="submission" date="2019-01" db="EMBL/GenBank/DDBJ databases">
        <title>Nocardioides guangzhouensis sp. nov., an actinobacterium isolated from soil.</title>
        <authorList>
            <person name="Fu Y."/>
            <person name="Cai Y."/>
            <person name="Lin Z."/>
            <person name="Chen P."/>
        </authorList>
    </citation>
    <scope>NUCLEOTIDE SEQUENCE [LARGE SCALE GENOMIC DNA]</scope>
    <source>
        <strain evidence="5 6">NBRC 105384</strain>
    </source>
</reference>
<keyword evidence="2" id="KW-0645">Protease</keyword>